<evidence type="ECO:0000256" key="4">
    <source>
        <dbReference type="ARBA" id="ARBA00022723"/>
    </source>
</evidence>
<dbReference type="InterPro" id="IPR029463">
    <property type="entry name" value="Lys_MEP"/>
</dbReference>
<dbReference type="PANTHER" id="PTHR37016">
    <property type="match status" value="1"/>
</dbReference>
<evidence type="ECO:0000313" key="10">
    <source>
        <dbReference type="EMBL" id="SHJ21078.1"/>
    </source>
</evidence>
<evidence type="ECO:0000256" key="7">
    <source>
        <dbReference type="ARBA" id="ARBA00023049"/>
    </source>
</evidence>
<dbReference type="Proteomes" id="UP000184292">
    <property type="component" value="Unassembled WGS sequence"/>
</dbReference>
<dbReference type="GO" id="GO:0046872">
    <property type="term" value="F:metal ion binding"/>
    <property type="evidence" value="ECO:0007669"/>
    <property type="project" value="UniProtKB-KW"/>
</dbReference>
<evidence type="ECO:0000256" key="3">
    <source>
        <dbReference type="ARBA" id="ARBA00022670"/>
    </source>
</evidence>
<dbReference type="InterPro" id="IPR024079">
    <property type="entry name" value="MetalloPept_cat_dom_sf"/>
</dbReference>
<evidence type="ECO:0000256" key="6">
    <source>
        <dbReference type="ARBA" id="ARBA00022833"/>
    </source>
</evidence>
<dbReference type="RefSeq" id="WP_073333470.1">
    <property type="nucleotide sequence ID" value="NZ_FQYO01000006.1"/>
</dbReference>
<dbReference type="OrthoDB" id="7649992at2"/>
<name>A0A1M6HFU4_9RHOB</name>
<dbReference type="PANTHER" id="PTHR37016:SF3">
    <property type="entry name" value="NEUTRAL PROTEASE 2-RELATED"/>
    <property type="match status" value="1"/>
</dbReference>
<feature type="chain" id="PRO_5013064995" evidence="8">
    <location>
        <begin position="24"/>
        <end position="217"/>
    </location>
</feature>
<keyword evidence="11" id="KW-1185">Reference proteome</keyword>
<protein>
    <submittedName>
        <fullName evidence="10">Lysine-specific metallo-endopeptidase</fullName>
    </submittedName>
</protein>
<organism evidence="10 11">
    <name type="scientific">Wenxinia saemankumensis</name>
    <dbReference type="NCBI Taxonomy" id="1447782"/>
    <lineage>
        <taxon>Bacteria</taxon>
        <taxon>Pseudomonadati</taxon>
        <taxon>Pseudomonadota</taxon>
        <taxon>Alphaproteobacteria</taxon>
        <taxon>Rhodobacterales</taxon>
        <taxon>Roseobacteraceae</taxon>
        <taxon>Wenxinia</taxon>
    </lineage>
</organism>
<sequence length="217" mass="24137">MRYLLCLLALAGLGLSVPAPARAVTYETCTKAEQAEIAAAASGAMEMAQAAAAAVRDDDTFARWFGRYSDRNAETVRRNLKAVHDAISLDEINVRCINEGFEGCKDGTYAYVFREEHYHVHLCPSFRLLPAMFDFDAADPRMENGTREGTIIHELSHFVVIAGTDDHCYARGPCSDMARRDPFSAIRNADSYQYFAEDVGFFPVMHLVLSPTGRARR</sequence>
<dbReference type="SUPFAM" id="SSF55486">
    <property type="entry name" value="Metalloproteases ('zincins'), catalytic domain"/>
    <property type="match status" value="1"/>
</dbReference>
<dbReference type="GO" id="GO:0004222">
    <property type="term" value="F:metalloendopeptidase activity"/>
    <property type="evidence" value="ECO:0007669"/>
    <property type="project" value="InterPro"/>
</dbReference>
<dbReference type="GO" id="GO:0006508">
    <property type="term" value="P:proteolysis"/>
    <property type="evidence" value="ECO:0007669"/>
    <property type="project" value="UniProtKB-KW"/>
</dbReference>
<gene>
    <name evidence="10" type="ORF">SAMN05444417_3211</name>
</gene>
<evidence type="ECO:0000313" key="11">
    <source>
        <dbReference type="Proteomes" id="UP000184292"/>
    </source>
</evidence>
<reference evidence="10 11" key="1">
    <citation type="submission" date="2016-11" db="EMBL/GenBank/DDBJ databases">
        <authorList>
            <person name="Jaros S."/>
            <person name="Januszkiewicz K."/>
            <person name="Wedrychowicz H."/>
        </authorList>
    </citation>
    <scope>NUCLEOTIDE SEQUENCE [LARGE SCALE GENOMIC DNA]</scope>
    <source>
        <strain evidence="10 11">DSM 100565</strain>
    </source>
</reference>
<feature type="domain" description="Lysine-specific metallo-endopeptidase" evidence="9">
    <location>
        <begin position="52"/>
        <end position="197"/>
    </location>
</feature>
<evidence type="ECO:0000256" key="1">
    <source>
        <dbReference type="ARBA" id="ARBA00001947"/>
    </source>
</evidence>
<keyword evidence="5" id="KW-0378">Hydrolase</keyword>
<proteinExistence type="inferred from homology"/>
<evidence type="ECO:0000259" key="9">
    <source>
        <dbReference type="SMART" id="SM01351"/>
    </source>
</evidence>
<dbReference type="InterPro" id="IPR050414">
    <property type="entry name" value="Fungal_M35_metalloproteases"/>
</dbReference>
<accession>A0A1M6HFU4</accession>
<dbReference type="AlphaFoldDB" id="A0A1M6HFU4"/>
<evidence type="ECO:0000256" key="5">
    <source>
        <dbReference type="ARBA" id="ARBA00022801"/>
    </source>
</evidence>
<keyword evidence="7" id="KW-0482">Metalloprotease</keyword>
<evidence type="ECO:0000256" key="2">
    <source>
        <dbReference type="ARBA" id="ARBA00010279"/>
    </source>
</evidence>
<comment type="cofactor">
    <cofactor evidence="1">
        <name>Zn(2+)</name>
        <dbReference type="ChEBI" id="CHEBI:29105"/>
    </cofactor>
</comment>
<keyword evidence="3" id="KW-0645">Protease</keyword>
<feature type="signal peptide" evidence="8">
    <location>
        <begin position="1"/>
        <end position="23"/>
    </location>
</feature>
<evidence type="ECO:0000256" key="8">
    <source>
        <dbReference type="SAM" id="SignalP"/>
    </source>
</evidence>
<keyword evidence="8" id="KW-0732">Signal</keyword>
<comment type="similarity">
    <text evidence="2">Belongs to the peptidase M35 family.</text>
</comment>
<keyword evidence="6" id="KW-0862">Zinc</keyword>
<dbReference type="STRING" id="1447782.SAMN05444417_3211"/>
<keyword evidence="4" id="KW-0479">Metal-binding</keyword>
<dbReference type="Pfam" id="PF14521">
    <property type="entry name" value="Aspzincin_M35"/>
    <property type="match status" value="1"/>
</dbReference>
<dbReference type="Gene3D" id="3.40.390.10">
    <property type="entry name" value="Collagenase (Catalytic Domain)"/>
    <property type="match status" value="1"/>
</dbReference>
<dbReference type="EMBL" id="FQYO01000006">
    <property type="protein sequence ID" value="SHJ21078.1"/>
    <property type="molecule type" value="Genomic_DNA"/>
</dbReference>
<dbReference type="SMART" id="SM01351">
    <property type="entry name" value="Aspzincin_M35"/>
    <property type="match status" value="1"/>
</dbReference>